<dbReference type="Proteomes" id="UP001457282">
    <property type="component" value="Unassembled WGS sequence"/>
</dbReference>
<evidence type="ECO:0000313" key="9">
    <source>
        <dbReference type="Proteomes" id="UP001457282"/>
    </source>
</evidence>
<dbReference type="InterPro" id="IPR017441">
    <property type="entry name" value="Protein_kinase_ATP_BS"/>
</dbReference>
<keyword evidence="1" id="KW-0723">Serine/threonine-protein kinase</keyword>
<evidence type="ECO:0000313" key="8">
    <source>
        <dbReference type="EMBL" id="KAK9931875.1"/>
    </source>
</evidence>
<accession>A0AAW1X866</accession>
<reference evidence="8 9" key="1">
    <citation type="journal article" date="2023" name="G3 (Bethesda)">
        <title>A chromosome-length genome assembly and annotation of blackberry (Rubus argutus, cv. 'Hillquist').</title>
        <authorList>
            <person name="Bruna T."/>
            <person name="Aryal R."/>
            <person name="Dudchenko O."/>
            <person name="Sargent D.J."/>
            <person name="Mead D."/>
            <person name="Buti M."/>
            <person name="Cavallini A."/>
            <person name="Hytonen T."/>
            <person name="Andres J."/>
            <person name="Pham M."/>
            <person name="Weisz D."/>
            <person name="Mascagni F."/>
            <person name="Usai G."/>
            <person name="Natali L."/>
            <person name="Bassil N."/>
            <person name="Fernandez G.E."/>
            <person name="Lomsadze A."/>
            <person name="Armour M."/>
            <person name="Olukolu B."/>
            <person name="Poorten T."/>
            <person name="Britton C."/>
            <person name="Davik J."/>
            <person name="Ashrafi H."/>
            <person name="Aiden E.L."/>
            <person name="Borodovsky M."/>
            <person name="Worthington M."/>
        </authorList>
    </citation>
    <scope>NUCLEOTIDE SEQUENCE [LARGE SCALE GENOMIC DNA]</scope>
    <source>
        <strain evidence="8">PI 553951</strain>
    </source>
</reference>
<dbReference type="GO" id="GO:0004674">
    <property type="term" value="F:protein serine/threonine kinase activity"/>
    <property type="evidence" value="ECO:0007669"/>
    <property type="project" value="UniProtKB-KW"/>
</dbReference>
<dbReference type="Pfam" id="PF00069">
    <property type="entry name" value="Pkinase"/>
    <property type="match status" value="1"/>
</dbReference>
<dbReference type="GO" id="GO:0007165">
    <property type="term" value="P:signal transduction"/>
    <property type="evidence" value="ECO:0007669"/>
    <property type="project" value="TreeGrafter"/>
</dbReference>
<dbReference type="SUPFAM" id="SSF56112">
    <property type="entry name" value="Protein kinase-like (PK-like)"/>
    <property type="match status" value="1"/>
</dbReference>
<name>A0AAW1X866_RUBAR</name>
<protein>
    <recommendedName>
        <fullName evidence="7">Protein kinase domain-containing protein</fullName>
    </recommendedName>
</protein>
<evidence type="ECO:0000256" key="3">
    <source>
        <dbReference type="ARBA" id="ARBA00022741"/>
    </source>
</evidence>
<proteinExistence type="predicted"/>
<evidence type="ECO:0000256" key="2">
    <source>
        <dbReference type="ARBA" id="ARBA00022679"/>
    </source>
</evidence>
<dbReference type="EMBL" id="JBEDUW010000004">
    <property type="protein sequence ID" value="KAK9931875.1"/>
    <property type="molecule type" value="Genomic_DNA"/>
</dbReference>
<organism evidence="8 9">
    <name type="scientific">Rubus argutus</name>
    <name type="common">Southern blackberry</name>
    <dbReference type="NCBI Taxonomy" id="59490"/>
    <lineage>
        <taxon>Eukaryota</taxon>
        <taxon>Viridiplantae</taxon>
        <taxon>Streptophyta</taxon>
        <taxon>Embryophyta</taxon>
        <taxon>Tracheophyta</taxon>
        <taxon>Spermatophyta</taxon>
        <taxon>Magnoliopsida</taxon>
        <taxon>eudicotyledons</taxon>
        <taxon>Gunneridae</taxon>
        <taxon>Pentapetalae</taxon>
        <taxon>rosids</taxon>
        <taxon>fabids</taxon>
        <taxon>Rosales</taxon>
        <taxon>Rosaceae</taxon>
        <taxon>Rosoideae</taxon>
        <taxon>Rosoideae incertae sedis</taxon>
        <taxon>Rubus</taxon>
    </lineage>
</organism>
<gene>
    <name evidence="8" type="ORF">M0R45_019131</name>
</gene>
<dbReference type="GO" id="GO:0005524">
    <property type="term" value="F:ATP binding"/>
    <property type="evidence" value="ECO:0007669"/>
    <property type="project" value="UniProtKB-UniRule"/>
</dbReference>
<evidence type="ECO:0000256" key="4">
    <source>
        <dbReference type="ARBA" id="ARBA00022777"/>
    </source>
</evidence>
<dbReference type="Gene3D" id="3.30.200.20">
    <property type="entry name" value="Phosphorylase Kinase, domain 1"/>
    <property type="match status" value="1"/>
</dbReference>
<dbReference type="FunFam" id="3.30.200.20:FF:000096">
    <property type="entry name" value="Non-specific serine/threonine protein kinase"/>
    <property type="match status" value="1"/>
</dbReference>
<dbReference type="PANTHER" id="PTHR43895:SF104">
    <property type="entry name" value="CBL-INTERACTING SERINE_THREONINE-PROTEIN KINASE 3"/>
    <property type="match status" value="1"/>
</dbReference>
<dbReference type="InterPro" id="IPR000719">
    <property type="entry name" value="Prot_kinase_dom"/>
</dbReference>
<keyword evidence="9" id="KW-1185">Reference proteome</keyword>
<dbReference type="InterPro" id="IPR011009">
    <property type="entry name" value="Kinase-like_dom_sf"/>
</dbReference>
<comment type="caution">
    <text evidence="8">The sequence shown here is derived from an EMBL/GenBank/DDBJ whole genome shotgun (WGS) entry which is preliminary data.</text>
</comment>
<feature type="domain" description="Protein kinase" evidence="7">
    <location>
        <begin position="10"/>
        <end position="84"/>
    </location>
</feature>
<evidence type="ECO:0000259" key="7">
    <source>
        <dbReference type="PROSITE" id="PS50011"/>
    </source>
</evidence>
<keyword evidence="4" id="KW-0418">Kinase</keyword>
<evidence type="ECO:0000256" key="6">
    <source>
        <dbReference type="PROSITE-ProRule" id="PRU10141"/>
    </source>
</evidence>
<evidence type="ECO:0000256" key="1">
    <source>
        <dbReference type="ARBA" id="ARBA00022527"/>
    </source>
</evidence>
<dbReference type="PROSITE" id="PS00107">
    <property type="entry name" value="PROTEIN_KINASE_ATP"/>
    <property type="match status" value="1"/>
</dbReference>
<dbReference type="PROSITE" id="PS50011">
    <property type="entry name" value="PROTEIN_KINASE_DOM"/>
    <property type="match status" value="1"/>
</dbReference>
<sequence>MVFANTIGKYQLGRTIGEGTFARVKLALDSTNGKYVAIKILDKHMVVETNLTNQVQREIRTMKLLNHPNIVRIHEVLGTKTKST</sequence>
<evidence type="ECO:0000256" key="5">
    <source>
        <dbReference type="ARBA" id="ARBA00022840"/>
    </source>
</evidence>
<keyword evidence="5 6" id="KW-0067">ATP-binding</keyword>
<keyword evidence="2" id="KW-0808">Transferase</keyword>
<dbReference type="PANTHER" id="PTHR43895">
    <property type="entry name" value="CALCIUM/CALMODULIN-DEPENDENT PROTEIN KINASE KINASE-RELATED"/>
    <property type="match status" value="1"/>
</dbReference>
<keyword evidence="3 6" id="KW-0547">Nucleotide-binding</keyword>
<feature type="binding site" evidence="6">
    <location>
        <position position="39"/>
    </location>
    <ligand>
        <name>ATP</name>
        <dbReference type="ChEBI" id="CHEBI:30616"/>
    </ligand>
</feature>
<dbReference type="AlphaFoldDB" id="A0AAW1X866"/>